<dbReference type="Proteomes" id="UP001500840">
    <property type="component" value="Unassembled WGS sequence"/>
</dbReference>
<comment type="caution">
    <text evidence="1">The sequence shown here is derived from an EMBL/GenBank/DDBJ whole genome shotgun (WGS) entry which is preliminary data.</text>
</comment>
<evidence type="ECO:0000313" key="1">
    <source>
        <dbReference type="EMBL" id="GAA4459426.1"/>
    </source>
</evidence>
<proteinExistence type="predicted"/>
<dbReference type="EMBL" id="BAABGA010000048">
    <property type="protein sequence ID" value="GAA4459426.1"/>
    <property type="molecule type" value="Genomic_DNA"/>
</dbReference>
<dbReference type="RefSeq" id="WP_345324703.1">
    <property type="nucleotide sequence ID" value="NZ_BAABGA010000048.1"/>
</dbReference>
<gene>
    <name evidence="1" type="ORF">GCM10023156_38920</name>
</gene>
<sequence length="72" mass="8646">MQQFRVLAGVRVEVRKQEGIQWRGFTTTKETRLDEPIRRSRTSVVFVSAEWLLRVKTHDVQIYNGLRWVQMK</sequence>
<evidence type="ECO:0000313" key="2">
    <source>
        <dbReference type="Proteomes" id="UP001500840"/>
    </source>
</evidence>
<organism evidence="1 2">
    <name type="scientific">Novipirellula rosea</name>
    <dbReference type="NCBI Taxonomy" id="1031540"/>
    <lineage>
        <taxon>Bacteria</taxon>
        <taxon>Pseudomonadati</taxon>
        <taxon>Planctomycetota</taxon>
        <taxon>Planctomycetia</taxon>
        <taxon>Pirellulales</taxon>
        <taxon>Pirellulaceae</taxon>
        <taxon>Novipirellula</taxon>
    </lineage>
</organism>
<accession>A0ABP8N0Z9</accession>
<reference evidence="2" key="1">
    <citation type="journal article" date="2019" name="Int. J. Syst. Evol. Microbiol.">
        <title>The Global Catalogue of Microorganisms (GCM) 10K type strain sequencing project: providing services to taxonomists for standard genome sequencing and annotation.</title>
        <authorList>
            <consortium name="The Broad Institute Genomics Platform"/>
            <consortium name="The Broad Institute Genome Sequencing Center for Infectious Disease"/>
            <person name="Wu L."/>
            <person name="Ma J."/>
        </authorList>
    </citation>
    <scope>NUCLEOTIDE SEQUENCE [LARGE SCALE GENOMIC DNA]</scope>
    <source>
        <strain evidence="2">JCM 17759</strain>
    </source>
</reference>
<protein>
    <submittedName>
        <fullName evidence="1">Uncharacterized protein</fullName>
    </submittedName>
</protein>
<keyword evidence="2" id="KW-1185">Reference proteome</keyword>
<name>A0ABP8N0Z9_9BACT</name>